<gene>
    <name evidence="1" type="ORF">Q5P01_005721</name>
</gene>
<sequence>MWCRACDRYQQLQNPFKSVQWKHKQEKTDISQNQTRFNPWTTTPCCTLGPKVVFVSLGSNLTFLFEPSNAFATNNPEEEEEDEDVEL</sequence>
<name>A0AA88NGS6_CHASR</name>
<accession>A0AA88NGS6</accession>
<organism evidence="1 2">
    <name type="scientific">Channa striata</name>
    <name type="common">Snakehead murrel</name>
    <name type="synonym">Ophicephalus striatus</name>
    <dbReference type="NCBI Taxonomy" id="64152"/>
    <lineage>
        <taxon>Eukaryota</taxon>
        <taxon>Metazoa</taxon>
        <taxon>Chordata</taxon>
        <taxon>Craniata</taxon>
        <taxon>Vertebrata</taxon>
        <taxon>Euteleostomi</taxon>
        <taxon>Actinopterygii</taxon>
        <taxon>Neopterygii</taxon>
        <taxon>Teleostei</taxon>
        <taxon>Neoteleostei</taxon>
        <taxon>Acanthomorphata</taxon>
        <taxon>Anabantaria</taxon>
        <taxon>Anabantiformes</taxon>
        <taxon>Channoidei</taxon>
        <taxon>Channidae</taxon>
        <taxon>Channa</taxon>
    </lineage>
</organism>
<protein>
    <submittedName>
        <fullName evidence="1">Uncharacterized protein</fullName>
    </submittedName>
</protein>
<dbReference type="EMBL" id="JAUPFM010000003">
    <property type="protein sequence ID" value="KAK2856986.1"/>
    <property type="molecule type" value="Genomic_DNA"/>
</dbReference>
<comment type="caution">
    <text evidence="1">The sequence shown here is derived from an EMBL/GenBank/DDBJ whole genome shotgun (WGS) entry which is preliminary data.</text>
</comment>
<dbReference type="AlphaFoldDB" id="A0AA88NGS6"/>
<keyword evidence="2" id="KW-1185">Reference proteome</keyword>
<reference evidence="1" key="1">
    <citation type="submission" date="2023-07" db="EMBL/GenBank/DDBJ databases">
        <title>Chromosome-level Genome Assembly of Striped Snakehead (Channa striata).</title>
        <authorList>
            <person name="Liu H."/>
        </authorList>
    </citation>
    <scope>NUCLEOTIDE SEQUENCE</scope>
    <source>
        <strain evidence="1">Gz</strain>
        <tissue evidence="1">Muscle</tissue>
    </source>
</reference>
<proteinExistence type="predicted"/>
<dbReference type="Proteomes" id="UP001187415">
    <property type="component" value="Unassembled WGS sequence"/>
</dbReference>
<evidence type="ECO:0000313" key="1">
    <source>
        <dbReference type="EMBL" id="KAK2856986.1"/>
    </source>
</evidence>
<evidence type="ECO:0000313" key="2">
    <source>
        <dbReference type="Proteomes" id="UP001187415"/>
    </source>
</evidence>